<keyword evidence="2" id="KW-1185">Reference proteome</keyword>
<name>A0A8H6H616_9AGAR</name>
<evidence type="ECO:0000313" key="1">
    <source>
        <dbReference type="EMBL" id="KAF6741118.1"/>
    </source>
</evidence>
<sequence>MTGNRTLAVFLPYSHAYHLEIRETSLKAHWAPFQLALAMQGSSSTRSCVHYWGLASEWSNRAAQNARAPHWLLSFVTLPSPVGQWALFQNPQNYPHVAGHAPPGARSLAVASPPAPVPPDRVAPEERLRKRRLEVVEAKGREDAQVFRDQPIICTPADTGTFGLLLTLLLKDILSISRDNSSSAVSPICCDTLCKRGDSYIKFSTRDVENPPLFTIFIPEICREQGGKTQSAGRLKDVSSLATAFSSVGWPLPHI</sequence>
<evidence type="ECO:0000313" key="2">
    <source>
        <dbReference type="Proteomes" id="UP000521943"/>
    </source>
</evidence>
<protein>
    <submittedName>
        <fullName evidence="1">Uncharacterized protein</fullName>
    </submittedName>
</protein>
<dbReference type="Proteomes" id="UP000521943">
    <property type="component" value="Unassembled WGS sequence"/>
</dbReference>
<accession>A0A8H6H616</accession>
<organism evidence="1 2">
    <name type="scientific">Ephemerocybe angulata</name>
    <dbReference type="NCBI Taxonomy" id="980116"/>
    <lineage>
        <taxon>Eukaryota</taxon>
        <taxon>Fungi</taxon>
        <taxon>Dikarya</taxon>
        <taxon>Basidiomycota</taxon>
        <taxon>Agaricomycotina</taxon>
        <taxon>Agaricomycetes</taxon>
        <taxon>Agaricomycetidae</taxon>
        <taxon>Agaricales</taxon>
        <taxon>Agaricineae</taxon>
        <taxon>Psathyrellaceae</taxon>
        <taxon>Ephemerocybe</taxon>
    </lineage>
</organism>
<gene>
    <name evidence="1" type="ORF">DFP72DRAFT_863029</name>
</gene>
<reference evidence="1 2" key="1">
    <citation type="submission" date="2020-07" db="EMBL/GenBank/DDBJ databases">
        <title>Comparative genomics of pyrophilous fungi reveals a link between fire events and developmental genes.</title>
        <authorList>
            <consortium name="DOE Joint Genome Institute"/>
            <person name="Steindorff A.S."/>
            <person name="Carver A."/>
            <person name="Calhoun S."/>
            <person name="Stillman K."/>
            <person name="Liu H."/>
            <person name="Lipzen A."/>
            <person name="Pangilinan J."/>
            <person name="Labutti K."/>
            <person name="Bruns T.D."/>
            <person name="Grigoriev I.V."/>
        </authorList>
    </citation>
    <scope>NUCLEOTIDE SEQUENCE [LARGE SCALE GENOMIC DNA]</scope>
    <source>
        <strain evidence="1 2">CBS 144469</strain>
    </source>
</reference>
<proteinExistence type="predicted"/>
<comment type="caution">
    <text evidence="1">The sequence shown here is derived from an EMBL/GenBank/DDBJ whole genome shotgun (WGS) entry which is preliminary data.</text>
</comment>
<dbReference type="AlphaFoldDB" id="A0A8H6H616"/>
<dbReference type="EMBL" id="JACGCI010000285">
    <property type="protein sequence ID" value="KAF6741118.1"/>
    <property type="molecule type" value="Genomic_DNA"/>
</dbReference>